<dbReference type="PANTHER" id="PTHR35046">
    <property type="entry name" value="ZINC KNUCKLE (CCHC-TYPE) FAMILY PROTEIN"/>
    <property type="match status" value="1"/>
</dbReference>
<protein>
    <submittedName>
        <fullName evidence="2">Uncharacterized protein</fullName>
    </submittedName>
</protein>
<dbReference type="CDD" id="cd00303">
    <property type="entry name" value="retropepsin_like"/>
    <property type="match status" value="1"/>
</dbReference>
<organism evidence="2 3">
    <name type="scientific">Linum trigynum</name>
    <dbReference type="NCBI Taxonomy" id="586398"/>
    <lineage>
        <taxon>Eukaryota</taxon>
        <taxon>Viridiplantae</taxon>
        <taxon>Streptophyta</taxon>
        <taxon>Embryophyta</taxon>
        <taxon>Tracheophyta</taxon>
        <taxon>Spermatophyta</taxon>
        <taxon>Magnoliopsida</taxon>
        <taxon>eudicotyledons</taxon>
        <taxon>Gunneridae</taxon>
        <taxon>Pentapetalae</taxon>
        <taxon>rosids</taxon>
        <taxon>fabids</taxon>
        <taxon>Malpighiales</taxon>
        <taxon>Linaceae</taxon>
        <taxon>Linum</taxon>
    </lineage>
</organism>
<dbReference type="Gene3D" id="2.40.70.10">
    <property type="entry name" value="Acid Proteases"/>
    <property type="match status" value="1"/>
</dbReference>
<dbReference type="PANTHER" id="PTHR35046:SF26">
    <property type="entry name" value="RNA-DIRECTED DNA POLYMERASE"/>
    <property type="match status" value="1"/>
</dbReference>
<feature type="region of interest" description="Disordered" evidence="1">
    <location>
        <begin position="182"/>
        <end position="206"/>
    </location>
</feature>
<accession>A0AAV2CWH0</accession>
<sequence>MMEISAEELAESMFFTRCLIDEKVFLVLVDGGRERNLISSRIVSKLWLQSQFHPAPYSLRLPYKKYPNIVMSQVAVEITIGKYKVWIMCDVVYDLPSGIILGHPWFHDRQVRLVNRRSNKFSLQSRSRVFVLKPLSPEEVIGDLKDGRRIQEEYQKALIEKRWSWKVDQAMAPIRVEELYSSKAEQSGEERRGEALSEPSSSKTIVDTPGVDSLEEIDTIQVESTSSIQTGRPCFPTAIQGKKESETVGSLGAASEQASNIETFVETPRMCSNGQLE</sequence>
<keyword evidence="3" id="KW-1185">Reference proteome</keyword>
<feature type="compositionally biased region" description="Basic and acidic residues" evidence="1">
    <location>
        <begin position="182"/>
        <end position="195"/>
    </location>
</feature>
<evidence type="ECO:0000313" key="3">
    <source>
        <dbReference type="Proteomes" id="UP001497516"/>
    </source>
</evidence>
<dbReference type="InterPro" id="IPR021109">
    <property type="entry name" value="Peptidase_aspartic_dom_sf"/>
</dbReference>
<dbReference type="AlphaFoldDB" id="A0AAV2CWH0"/>
<reference evidence="2 3" key="1">
    <citation type="submission" date="2024-04" db="EMBL/GenBank/DDBJ databases">
        <authorList>
            <person name="Fracassetti M."/>
        </authorList>
    </citation>
    <scope>NUCLEOTIDE SEQUENCE [LARGE SCALE GENOMIC DNA]</scope>
</reference>
<evidence type="ECO:0000313" key="2">
    <source>
        <dbReference type="EMBL" id="CAL1360227.1"/>
    </source>
</evidence>
<proteinExistence type="predicted"/>
<dbReference type="EMBL" id="OZ034814">
    <property type="protein sequence ID" value="CAL1360227.1"/>
    <property type="molecule type" value="Genomic_DNA"/>
</dbReference>
<dbReference type="Proteomes" id="UP001497516">
    <property type="component" value="Chromosome 10"/>
</dbReference>
<name>A0AAV2CWH0_9ROSI</name>
<evidence type="ECO:0000256" key="1">
    <source>
        <dbReference type="SAM" id="MobiDB-lite"/>
    </source>
</evidence>
<gene>
    <name evidence="2" type="ORF">LTRI10_LOCUS7674</name>
</gene>